<name>A0ABP9SED0_9GAMM</name>
<reference evidence="9" key="1">
    <citation type="journal article" date="2019" name="Int. J. Syst. Evol. Microbiol.">
        <title>The Global Catalogue of Microorganisms (GCM) 10K type strain sequencing project: providing services to taxonomists for standard genome sequencing and annotation.</title>
        <authorList>
            <consortium name="The Broad Institute Genomics Platform"/>
            <consortium name="The Broad Institute Genome Sequencing Center for Infectious Disease"/>
            <person name="Wu L."/>
            <person name="Ma J."/>
        </authorList>
    </citation>
    <scope>NUCLEOTIDE SEQUENCE [LARGE SCALE GENOMIC DNA]</scope>
    <source>
        <strain evidence="9">JCM 18720</strain>
    </source>
</reference>
<dbReference type="PANTHER" id="PTHR47739">
    <property type="entry name" value="TRNA1(VAL) (ADENINE(37)-N6)-METHYLTRANSFERASE"/>
    <property type="match status" value="1"/>
</dbReference>
<dbReference type="InterPro" id="IPR029063">
    <property type="entry name" value="SAM-dependent_MTases_sf"/>
</dbReference>
<evidence type="ECO:0000256" key="6">
    <source>
        <dbReference type="HAMAP-Rule" id="MF_01872"/>
    </source>
</evidence>
<dbReference type="GO" id="GO:0008168">
    <property type="term" value="F:methyltransferase activity"/>
    <property type="evidence" value="ECO:0007669"/>
    <property type="project" value="UniProtKB-KW"/>
</dbReference>
<comment type="function">
    <text evidence="6">Specifically methylates the adenine in position 37 of tRNA(1)(Val) (anticodon cmo5UAC).</text>
</comment>
<dbReference type="InterPro" id="IPR002052">
    <property type="entry name" value="DNA_methylase_N6_adenine_CS"/>
</dbReference>
<dbReference type="InterPro" id="IPR007848">
    <property type="entry name" value="Small_mtfrase_dom"/>
</dbReference>
<dbReference type="CDD" id="cd02440">
    <property type="entry name" value="AdoMet_MTases"/>
    <property type="match status" value="1"/>
</dbReference>
<keyword evidence="3 6" id="KW-0808">Transferase</keyword>
<dbReference type="Gene3D" id="3.40.50.150">
    <property type="entry name" value="Vaccinia Virus protein VP39"/>
    <property type="match status" value="1"/>
</dbReference>
<accession>A0ABP9SED0</accession>
<dbReference type="RefSeq" id="WP_345317650.1">
    <property type="nucleotide sequence ID" value="NZ_BAABLF010000028.1"/>
</dbReference>
<keyword evidence="2 6" id="KW-0489">Methyltransferase</keyword>
<dbReference type="InterPro" id="IPR050210">
    <property type="entry name" value="tRNA_Adenine-N(6)_MTase"/>
</dbReference>
<evidence type="ECO:0000256" key="5">
    <source>
        <dbReference type="ARBA" id="ARBA00022694"/>
    </source>
</evidence>
<keyword evidence="5 6" id="KW-0819">tRNA processing</keyword>
<dbReference type="PROSITE" id="PS00092">
    <property type="entry name" value="N6_MTASE"/>
    <property type="match status" value="1"/>
</dbReference>
<evidence type="ECO:0000313" key="8">
    <source>
        <dbReference type="EMBL" id="GAA5194137.1"/>
    </source>
</evidence>
<sequence length="237" mass="26288">MPFTFKQFHVDDSRCGMKVSTDAVLLGAWAEVRPDCQLLDIGTGSGVLALMAAQRGARQVVAVELDAAAAAQARENFSASPWPERLQLRHEAIQRFVPDQSFDAILCNPPYFQSGARSERCDRRALARHHDGLTQPELLTAIVRLLSPEGCASLILPMAEAQQLLQMAPQYDLHLSRYCEVRTTPAKPVSRLLLSLSAKRSPPHAESLVIRQSDGRYSIDFCRLTEAFYLNTGSQRP</sequence>
<protein>
    <recommendedName>
        <fullName evidence="6">tRNA1(Val) (adenine(37)-N6)-methyltransferase</fullName>
        <ecNumber evidence="6">2.1.1.223</ecNumber>
    </recommendedName>
    <alternativeName>
        <fullName evidence="6">tRNA m6A37 methyltransferase</fullName>
    </alternativeName>
</protein>
<dbReference type="PRINTS" id="PR00507">
    <property type="entry name" value="N12N6MTFRASE"/>
</dbReference>
<dbReference type="HAMAP" id="MF_01872">
    <property type="entry name" value="tRNA_methyltr_YfiC"/>
    <property type="match status" value="1"/>
</dbReference>
<keyword evidence="4 6" id="KW-0949">S-adenosyl-L-methionine</keyword>
<dbReference type="Proteomes" id="UP001501600">
    <property type="component" value="Unassembled WGS sequence"/>
</dbReference>
<evidence type="ECO:0000256" key="3">
    <source>
        <dbReference type="ARBA" id="ARBA00022679"/>
    </source>
</evidence>
<comment type="similarity">
    <text evidence="6">Belongs to the methyltransferase superfamily. tRNA (adenine-N(6)-)-methyltransferase family.</text>
</comment>
<evidence type="ECO:0000313" key="9">
    <source>
        <dbReference type="Proteomes" id="UP001501600"/>
    </source>
</evidence>
<evidence type="ECO:0000256" key="1">
    <source>
        <dbReference type="ARBA" id="ARBA00022490"/>
    </source>
</evidence>
<dbReference type="SUPFAM" id="SSF53335">
    <property type="entry name" value="S-adenosyl-L-methionine-dependent methyltransferases"/>
    <property type="match status" value="1"/>
</dbReference>
<dbReference type="GO" id="GO:0032259">
    <property type="term" value="P:methylation"/>
    <property type="evidence" value="ECO:0007669"/>
    <property type="project" value="UniProtKB-KW"/>
</dbReference>
<comment type="caution">
    <text evidence="8">The sequence shown here is derived from an EMBL/GenBank/DDBJ whole genome shotgun (WGS) entry which is preliminary data.</text>
</comment>
<evidence type="ECO:0000256" key="2">
    <source>
        <dbReference type="ARBA" id="ARBA00022603"/>
    </source>
</evidence>
<keyword evidence="1 6" id="KW-0963">Cytoplasm</keyword>
<keyword evidence="9" id="KW-1185">Reference proteome</keyword>
<comment type="catalytic activity">
    <reaction evidence="6">
        <text>adenosine(37) in tRNA1(Val) + S-adenosyl-L-methionine = N(6)-methyladenosine(37) in tRNA1(Val) + S-adenosyl-L-homocysteine + H(+)</text>
        <dbReference type="Rhea" id="RHEA:43160"/>
        <dbReference type="Rhea" id="RHEA-COMP:10369"/>
        <dbReference type="Rhea" id="RHEA-COMP:10370"/>
        <dbReference type="ChEBI" id="CHEBI:15378"/>
        <dbReference type="ChEBI" id="CHEBI:57856"/>
        <dbReference type="ChEBI" id="CHEBI:59789"/>
        <dbReference type="ChEBI" id="CHEBI:74411"/>
        <dbReference type="ChEBI" id="CHEBI:74449"/>
        <dbReference type="EC" id="2.1.1.223"/>
    </reaction>
</comment>
<dbReference type="EC" id="2.1.1.223" evidence="6"/>
<comment type="subcellular location">
    <subcellularLocation>
        <location evidence="6">Cytoplasm</location>
    </subcellularLocation>
</comment>
<proteinExistence type="inferred from homology"/>
<dbReference type="PANTHER" id="PTHR47739:SF1">
    <property type="entry name" value="TRNA1(VAL) (ADENINE(37)-N6)-METHYLTRANSFERASE"/>
    <property type="match status" value="1"/>
</dbReference>
<evidence type="ECO:0000256" key="4">
    <source>
        <dbReference type="ARBA" id="ARBA00022691"/>
    </source>
</evidence>
<dbReference type="Pfam" id="PF05175">
    <property type="entry name" value="MTS"/>
    <property type="match status" value="1"/>
</dbReference>
<dbReference type="EMBL" id="BAABLF010000028">
    <property type="protein sequence ID" value="GAA5194137.1"/>
    <property type="molecule type" value="Genomic_DNA"/>
</dbReference>
<feature type="domain" description="Methyltransferase small" evidence="7">
    <location>
        <begin position="34"/>
        <end position="124"/>
    </location>
</feature>
<organism evidence="8 9">
    <name type="scientific">Ferrimonas gelatinilytica</name>
    <dbReference type="NCBI Taxonomy" id="1255257"/>
    <lineage>
        <taxon>Bacteria</taxon>
        <taxon>Pseudomonadati</taxon>
        <taxon>Pseudomonadota</taxon>
        <taxon>Gammaproteobacteria</taxon>
        <taxon>Alteromonadales</taxon>
        <taxon>Ferrimonadaceae</taxon>
        <taxon>Ferrimonas</taxon>
    </lineage>
</organism>
<dbReference type="InterPro" id="IPR022882">
    <property type="entry name" value="tRNA_adenine-N6_MeTrfase"/>
</dbReference>
<gene>
    <name evidence="8" type="ORF">GCM10025772_26490</name>
</gene>
<evidence type="ECO:0000259" key="7">
    <source>
        <dbReference type="Pfam" id="PF05175"/>
    </source>
</evidence>